<dbReference type="Proteomes" id="UP000198615">
    <property type="component" value="Unassembled WGS sequence"/>
</dbReference>
<feature type="coiled-coil region" evidence="1">
    <location>
        <begin position="935"/>
        <end position="999"/>
    </location>
</feature>
<reference evidence="3 4" key="1">
    <citation type="submission" date="2016-10" db="EMBL/GenBank/DDBJ databases">
        <authorList>
            <person name="Varghese N."/>
            <person name="Submissions S."/>
        </authorList>
    </citation>
    <scope>NUCLEOTIDE SEQUENCE [LARGE SCALE GENOMIC DNA]</scope>
    <source>
        <strain evidence="3 4">DSM 18839</strain>
    </source>
</reference>
<gene>
    <name evidence="3" type="ORF">SAMN05660686_03630</name>
</gene>
<proteinExistence type="predicted"/>
<keyword evidence="1" id="KW-0175">Coiled coil</keyword>
<dbReference type="EMBL" id="FNBW01000011">
    <property type="protein sequence ID" value="SDG17865.1"/>
    <property type="molecule type" value="Genomic_DNA"/>
</dbReference>
<dbReference type="OrthoDB" id="9764467at2"/>
<dbReference type="AlphaFoldDB" id="A0A8G2BKB0"/>
<evidence type="ECO:0000313" key="3">
    <source>
        <dbReference type="EMBL" id="SDG17865.1"/>
    </source>
</evidence>
<sequence>MRFETLDLVRYGHFDDRKLEFRKSGKPEKQCDLQLVYGPNEAGKSTIREAISDLLFRVPARSKMNFASKTMLRVGARVEIAGKPIELYRLKKNKDDLVDAEDRAVSPDPLAGVIAGFDRERFEQSFSVSREQLEAGGNAIVKGKGDLGALLFAGVSGMQDVPKKLAALDTRATEIWRAKGGSAAGDLIARIRQIDHDVRQLQTTQSAYDTKRREVDRLNRAFEEAKHSYTTVSADIANVTARIVAFRPYRDRLRELNALEEIGEGPTATAEDRERVETVIRELAAFETRLEDARVKKTGLEARLQEIPHADPISEHREAIEDLVETSATIRAQRRDVPAREAEAMEASQRIARVLSDLDLEDIADAADLALPAKVSSRLADLLSRQAELRSALRTAKDEVESAADALSEAQTQLDGMGDPVDPEPLRAALKAAGRRDLVSEHLQIAAEIARIGTQIDKLVAPFGLDRDEADRLRDLDLPARSDVDALEAEIAHAAAEVIRLTSTLDQRREAVAGAEDALKSLGDISALSDKVLQSAVGARDELVASIRGSIAADKAEILRAGIEEAVVKTDRIFTERVREAARLGELSIAERNRAREMSAAARAQEELNDAIAKADDLARKVASLIPAGITASGIEGLRHLMVAREEIRSLLIDLAEGNWRAAEVTAAGEEQAAGIAAMLSQMGTPPAADARLQVLLNLAASRLEDLDEALRTRASARKRRDEAEQNLKRRRERIAKIEAETADWDKAFRDTLLQTWIPATSEPAQVSAILNRLPELTEARANLQTANHRLVRMRQDTQAAQAKVAAFLETANLTATHADDHDTDFVMIVDRLSARLGEARRRDNAETEFQEAIRELEEQIEGFTSDVGQTRAKVADLVKKFGKTEFSELRSVIETGVKRQAHLSALAGFERDMMEALSFTSVDEALEKLDDSDEENLKARLTDLEADRRKAIDARDEASQAAAIAANELLAMSGSDRIARLLQERETLKADLIEFAQAYMVLRAGEKALNWALTRYRQANKAPMLKAASRFFARMTDDRYPELITQPGNNGDELVARKESGGVKEVQEMSEGTAHQLFLALRMAGYLEIARGRPAPPLILDDILSSSDEERTGAILLALADLAEEAQVIVLTHHAHVLEIADRAIGGRHAVVQLNAA</sequence>
<feature type="coiled-coil region" evidence="1">
    <location>
        <begin position="276"/>
        <end position="303"/>
    </location>
</feature>
<feature type="coiled-coil region" evidence="1">
    <location>
        <begin position="707"/>
        <end position="741"/>
    </location>
</feature>
<name>A0A8G2BKB0_9PROT</name>
<organism evidence="3 4">
    <name type="scientific">Thalassobaculum litoreum DSM 18839</name>
    <dbReference type="NCBI Taxonomy" id="1123362"/>
    <lineage>
        <taxon>Bacteria</taxon>
        <taxon>Pseudomonadati</taxon>
        <taxon>Pseudomonadota</taxon>
        <taxon>Alphaproteobacteria</taxon>
        <taxon>Rhodospirillales</taxon>
        <taxon>Thalassobaculaceae</taxon>
        <taxon>Thalassobaculum</taxon>
    </lineage>
</organism>
<protein>
    <submittedName>
        <fullName evidence="3">Uncharacterized protein YhaN</fullName>
    </submittedName>
</protein>
<feature type="coiled-coil region" evidence="1">
    <location>
        <begin position="843"/>
        <end position="874"/>
    </location>
</feature>
<evidence type="ECO:0000259" key="2">
    <source>
        <dbReference type="Pfam" id="PF13514"/>
    </source>
</evidence>
<dbReference type="Gene3D" id="3.40.50.300">
    <property type="entry name" value="P-loop containing nucleotide triphosphate hydrolases"/>
    <property type="match status" value="2"/>
</dbReference>
<accession>A0A8G2BKB0</accession>
<dbReference type="InterPro" id="IPR027417">
    <property type="entry name" value="P-loop_NTPase"/>
</dbReference>
<dbReference type="RefSeq" id="WP_093152530.1">
    <property type="nucleotide sequence ID" value="NZ_FNBW01000011.1"/>
</dbReference>
<feature type="domain" description="YhaN AAA" evidence="2">
    <location>
        <begin position="1"/>
        <end position="205"/>
    </location>
</feature>
<dbReference type="PANTHER" id="PTHR41259:SF1">
    <property type="entry name" value="DOUBLE-STRAND BREAK REPAIR RAD50 ATPASE, PUTATIVE-RELATED"/>
    <property type="match status" value="1"/>
</dbReference>
<feature type="coiled-coil region" evidence="1">
    <location>
        <begin position="587"/>
        <end position="621"/>
    </location>
</feature>
<dbReference type="InterPro" id="IPR038734">
    <property type="entry name" value="YhaN_AAA"/>
</dbReference>
<dbReference type="SUPFAM" id="SSF52540">
    <property type="entry name" value="P-loop containing nucleoside triphosphate hydrolases"/>
    <property type="match status" value="1"/>
</dbReference>
<dbReference type="PANTHER" id="PTHR41259">
    <property type="entry name" value="DOUBLE-STRAND BREAK REPAIR RAD50 ATPASE, PUTATIVE-RELATED"/>
    <property type="match status" value="1"/>
</dbReference>
<feature type="coiled-coil region" evidence="1">
    <location>
        <begin position="379"/>
        <end position="413"/>
    </location>
</feature>
<evidence type="ECO:0000313" key="4">
    <source>
        <dbReference type="Proteomes" id="UP000198615"/>
    </source>
</evidence>
<keyword evidence="4" id="KW-1185">Reference proteome</keyword>
<dbReference type="Pfam" id="PF13514">
    <property type="entry name" value="AAA_27"/>
    <property type="match status" value="1"/>
</dbReference>
<feature type="coiled-coil region" evidence="1">
    <location>
        <begin position="201"/>
        <end position="228"/>
    </location>
</feature>
<comment type="caution">
    <text evidence="3">The sequence shown here is derived from an EMBL/GenBank/DDBJ whole genome shotgun (WGS) entry which is preliminary data.</text>
</comment>
<evidence type="ECO:0000256" key="1">
    <source>
        <dbReference type="SAM" id="Coils"/>
    </source>
</evidence>